<keyword evidence="3" id="KW-1185">Reference proteome</keyword>
<dbReference type="OrthoDB" id="20669at2759"/>
<accession>A0A642V6W2</accession>
<dbReference type="SMART" id="SM00320">
    <property type="entry name" value="WD40"/>
    <property type="match status" value="1"/>
</dbReference>
<dbReference type="EMBL" id="SWFS01000345">
    <property type="protein sequence ID" value="KAA8909260.1"/>
    <property type="molecule type" value="Genomic_DNA"/>
</dbReference>
<dbReference type="PANTHER" id="PTHR43991">
    <property type="entry name" value="WD REPEAT PROTEIN (AFU_ORTHOLOGUE AFUA_8G05640)-RELATED"/>
    <property type="match status" value="1"/>
</dbReference>
<dbReference type="SUPFAM" id="SSF50978">
    <property type="entry name" value="WD40 repeat-like"/>
    <property type="match status" value="1"/>
</dbReference>
<keyword evidence="1" id="KW-0853">WD repeat</keyword>
<evidence type="ECO:0000313" key="2">
    <source>
        <dbReference type="EMBL" id="KAA8909260.1"/>
    </source>
</evidence>
<dbReference type="InterPro" id="IPR036322">
    <property type="entry name" value="WD40_repeat_dom_sf"/>
</dbReference>
<organism evidence="2 3">
    <name type="scientific">Trichomonascus ciferrii</name>
    <dbReference type="NCBI Taxonomy" id="44093"/>
    <lineage>
        <taxon>Eukaryota</taxon>
        <taxon>Fungi</taxon>
        <taxon>Dikarya</taxon>
        <taxon>Ascomycota</taxon>
        <taxon>Saccharomycotina</taxon>
        <taxon>Dipodascomycetes</taxon>
        <taxon>Dipodascales</taxon>
        <taxon>Trichomonascaceae</taxon>
        <taxon>Trichomonascus</taxon>
        <taxon>Trichomonascus ciferrii complex</taxon>
    </lineage>
</organism>
<evidence type="ECO:0000256" key="1">
    <source>
        <dbReference type="PROSITE-ProRule" id="PRU00221"/>
    </source>
</evidence>
<name>A0A642V6W2_9ASCO</name>
<reference evidence="2" key="1">
    <citation type="journal article" date="2019" name="G3 (Bethesda)">
        <title>Genome Assemblies of Two Rare Opportunistic Yeast Pathogens: Diutina rugosa (syn. Candida rugosa) and Trichomonascus ciferrii (syn. Candida ciferrii).</title>
        <authorList>
            <person name="Mixao V."/>
            <person name="Saus E."/>
            <person name="Hansen A.P."/>
            <person name="Lass-Florl C."/>
            <person name="Gabaldon T."/>
        </authorList>
    </citation>
    <scope>NUCLEOTIDE SEQUENCE</scope>
    <source>
        <strain evidence="2">CBS 4856</strain>
    </source>
</reference>
<evidence type="ECO:0008006" key="4">
    <source>
        <dbReference type="Google" id="ProtNLM"/>
    </source>
</evidence>
<proteinExistence type="predicted"/>
<gene>
    <name evidence="2" type="ORF">TRICI_004572</name>
</gene>
<evidence type="ECO:0000313" key="3">
    <source>
        <dbReference type="Proteomes" id="UP000761534"/>
    </source>
</evidence>
<dbReference type="InterPro" id="IPR015943">
    <property type="entry name" value="WD40/YVTN_repeat-like_dom_sf"/>
</dbReference>
<dbReference type="PROSITE" id="PS50082">
    <property type="entry name" value="WD_REPEATS_2"/>
    <property type="match status" value="1"/>
</dbReference>
<comment type="caution">
    <text evidence="2">The sequence shown here is derived from an EMBL/GenBank/DDBJ whole genome shotgun (WGS) entry which is preliminary data.</text>
</comment>
<dbReference type="PANTHER" id="PTHR43991:SF12">
    <property type="entry name" value="WD REPEAT PROTEIN (AFU_ORTHOLOGUE AFUA_8G05640)"/>
    <property type="match status" value="1"/>
</dbReference>
<dbReference type="Proteomes" id="UP000761534">
    <property type="component" value="Unassembled WGS sequence"/>
</dbReference>
<dbReference type="Gene3D" id="2.130.10.10">
    <property type="entry name" value="YVTN repeat-like/Quinoprotein amine dehydrogenase"/>
    <property type="match status" value="1"/>
</dbReference>
<sequence length="486" mass="54005">MDLIGYGVSGQEELVRPGGGTDEVDDDSYFYYYYNEEDDIGLYDESTTTVADGLLAYPDTYNLMRDFISDLEFEEYEQDSDFVSFLCTNGIMEDPTTMAMRVQRPAEITPRDLVAMDKQGVPIIEASPTYEHLRKRRYEAFVRPNRVERLDTSCTRMFDFSATYTSPTPTLAHFQLRNLMCPVSKNDIYVTQRGGTVARLDPEIKSSSCILSEMDTRQMRISTLAASDRVVVAGGFHGQYSLRTLDSDTVHYGHLTHCANGITNHIFIDSTTNNITYASNDCYVRTMDLQQSAPRVVAAARFPWPINCTAACPSAPHLQLLVGDTATALVRDTRTSHKTATMTTLHGHSDFGFACAWSPGDENIVATGNQDGTVRIFDLRQPCQALQVIGANLGGAVRSLSFDSSGRFLAFAEPIDYVTVLDMHDSLLERRQLIELWGDIVGLGFTDGPAGSARSLTIGSADQTVGGVIQYDHINHDPFLDQDNWW</sequence>
<dbReference type="VEuPathDB" id="FungiDB:TRICI_004572"/>
<feature type="repeat" description="WD" evidence="1">
    <location>
        <begin position="345"/>
        <end position="380"/>
    </location>
</feature>
<dbReference type="InterPro" id="IPR001680">
    <property type="entry name" value="WD40_rpt"/>
</dbReference>
<protein>
    <recommendedName>
        <fullName evidence="4">DUF2415 domain-containing protein</fullName>
    </recommendedName>
</protein>
<dbReference type="AlphaFoldDB" id="A0A642V6W2"/>